<gene>
    <name evidence="1" type="ORF">SVIM_LOCUS411310</name>
</gene>
<dbReference type="AlphaFoldDB" id="A0A6N2MTN7"/>
<proteinExistence type="predicted"/>
<accession>A0A6N2MTN7</accession>
<reference evidence="1" key="1">
    <citation type="submission" date="2019-03" db="EMBL/GenBank/DDBJ databases">
        <authorList>
            <person name="Mank J."/>
            <person name="Almeida P."/>
        </authorList>
    </citation>
    <scope>NUCLEOTIDE SEQUENCE</scope>
    <source>
        <strain evidence="1">78183</strain>
    </source>
</reference>
<dbReference type="EMBL" id="CAADRP010001930">
    <property type="protein sequence ID" value="VFU56978.1"/>
    <property type="molecule type" value="Genomic_DNA"/>
</dbReference>
<sequence length="64" mass="7070">MKIAACFMLVSFSVQQSSDIDADFVSVSFELLVADKSHKIGKERSVMLTSVQLYQLPNGSSKEQ</sequence>
<name>A0A6N2MTN7_SALVM</name>
<protein>
    <submittedName>
        <fullName evidence="1">Uncharacterized protein</fullName>
    </submittedName>
</protein>
<evidence type="ECO:0000313" key="1">
    <source>
        <dbReference type="EMBL" id="VFU56978.1"/>
    </source>
</evidence>
<organism evidence="1">
    <name type="scientific">Salix viminalis</name>
    <name type="common">Common osier</name>
    <name type="synonym">Basket willow</name>
    <dbReference type="NCBI Taxonomy" id="40686"/>
    <lineage>
        <taxon>Eukaryota</taxon>
        <taxon>Viridiplantae</taxon>
        <taxon>Streptophyta</taxon>
        <taxon>Embryophyta</taxon>
        <taxon>Tracheophyta</taxon>
        <taxon>Spermatophyta</taxon>
        <taxon>Magnoliopsida</taxon>
        <taxon>eudicotyledons</taxon>
        <taxon>Gunneridae</taxon>
        <taxon>Pentapetalae</taxon>
        <taxon>rosids</taxon>
        <taxon>fabids</taxon>
        <taxon>Malpighiales</taxon>
        <taxon>Salicaceae</taxon>
        <taxon>Saliceae</taxon>
        <taxon>Salix</taxon>
    </lineage>
</organism>